<dbReference type="GO" id="GO:0006351">
    <property type="term" value="P:DNA-templated transcription"/>
    <property type="evidence" value="ECO:0007669"/>
    <property type="project" value="TreeGrafter"/>
</dbReference>
<dbReference type="Pfam" id="PF00126">
    <property type="entry name" value="HTH_1"/>
    <property type="match status" value="1"/>
</dbReference>
<organism evidence="6 7">
    <name type="scientific">Agrobacterium rosae</name>
    <dbReference type="NCBI Taxonomy" id="1972867"/>
    <lineage>
        <taxon>Bacteria</taxon>
        <taxon>Pseudomonadati</taxon>
        <taxon>Pseudomonadota</taxon>
        <taxon>Alphaproteobacteria</taxon>
        <taxon>Hyphomicrobiales</taxon>
        <taxon>Rhizobiaceae</taxon>
        <taxon>Rhizobium/Agrobacterium group</taxon>
        <taxon>Agrobacterium</taxon>
    </lineage>
</organism>
<dbReference type="RefSeq" id="WP_077107029.1">
    <property type="nucleotide sequence ID" value="NZ_FMUE01000009.1"/>
</dbReference>
<dbReference type="EMBL" id="FMUE01000009">
    <property type="protein sequence ID" value="SCX31154.1"/>
    <property type="molecule type" value="Genomic_DNA"/>
</dbReference>
<evidence type="ECO:0000256" key="1">
    <source>
        <dbReference type="ARBA" id="ARBA00009437"/>
    </source>
</evidence>
<evidence type="ECO:0000259" key="5">
    <source>
        <dbReference type="PROSITE" id="PS50931"/>
    </source>
</evidence>
<dbReference type="CDD" id="cd08432">
    <property type="entry name" value="PBP2_GcdR_TrpI_HvrB_AmpR_like"/>
    <property type="match status" value="1"/>
</dbReference>
<dbReference type="Gene3D" id="3.40.190.10">
    <property type="entry name" value="Periplasmic binding protein-like II"/>
    <property type="match status" value="2"/>
</dbReference>
<dbReference type="GO" id="GO:0003700">
    <property type="term" value="F:DNA-binding transcription factor activity"/>
    <property type="evidence" value="ECO:0007669"/>
    <property type="project" value="InterPro"/>
</dbReference>
<dbReference type="SUPFAM" id="SSF53850">
    <property type="entry name" value="Periplasmic binding protein-like II"/>
    <property type="match status" value="1"/>
</dbReference>
<dbReference type="Pfam" id="PF03466">
    <property type="entry name" value="LysR_substrate"/>
    <property type="match status" value="1"/>
</dbReference>
<dbReference type="STRING" id="1907666.DSM25559_3668"/>
<feature type="domain" description="HTH lysR-type" evidence="5">
    <location>
        <begin position="7"/>
        <end position="64"/>
    </location>
</feature>
<dbReference type="InterPro" id="IPR000847">
    <property type="entry name" value="LysR_HTH_N"/>
</dbReference>
<accession>A0A1R3U393</accession>
<dbReference type="InterPro" id="IPR036388">
    <property type="entry name" value="WH-like_DNA-bd_sf"/>
</dbReference>
<name>A0A1R3U393_9HYPH</name>
<dbReference type="GO" id="GO:0043565">
    <property type="term" value="F:sequence-specific DNA binding"/>
    <property type="evidence" value="ECO:0007669"/>
    <property type="project" value="TreeGrafter"/>
</dbReference>
<proteinExistence type="inferred from homology"/>
<dbReference type="InterPro" id="IPR058163">
    <property type="entry name" value="LysR-type_TF_proteobact-type"/>
</dbReference>
<comment type="similarity">
    <text evidence="1">Belongs to the LysR transcriptional regulatory family.</text>
</comment>
<evidence type="ECO:0000313" key="6">
    <source>
        <dbReference type="EMBL" id="SCX31154.1"/>
    </source>
</evidence>
<dbReference type="AlphaFoldDB" id="A0A1R3U393"/>
<dbReference type="PANTHER" id="PTHR30537:SF26">
    <property type="entry name" value="GLYCINE CLEAVAGE SYSTEM TRANSCRIPTIONAL ACTIVATOR"/>
    <property type="match status" value="1"/>
</dbReference>
<dbReference type="PROSITE" id="PS50931">
    <property type="entry name" value="HTH_LYSR"/>
    <property type="match status" value="1"/>
</dbReference>
<keyword evidence="2" id="KW-0805">Transcription regulation</keyword>
<evidence type="ECO:0000256" key="2">
    <source>
        <dbReference type="ARBA" id="ARBA00023015"/>
    </source>
</evidence>
<dbReference type="InterPro" id="IPR005119">
    <property type="entry name" value="LysR_subst-bd"/>
</dbReference>
<dbReference type="Gene3D" id="1.10.10.10">
    <property type="entry name" value="Winged helix-like DNA-binding domain superfamily/Winged helix DNA-binding domain"/>
    <property type="match status" value="1"/>
</dbReference>
<dbReference type="PANTHER" id="PTHR30537">
    <property type="entry name" value="HTH-TYPE TRANSCRIPTIONAL REGULATOR"/>
    <property type="match status" value="1"/>
</dbReference>
<sequence>MTRTRLPPLSSLRAFEAAARRTSFKAAAEELLVTPTAISHQIRQLEAYLGFRVLNRTPRAVTLTLPGMALYEATAAGFGEIERVVAQLRVDTGPTAVTLSSTTAFLSHWLVPRIEALRKTIPTIDLRLHSSNVVEDLRPGGIETAIRYGNGPFPGVTSVVLCTDQLTPVCSPNLGVSNLDDLRDATLIHIDGRNRPSPTPEWSSWCALAGFTGLDTDAGPRFPDSMLAVQAAIAGQGVTIVSRVLAVDALAAGLLQAPFAQSLTGDAYHFVCAAGLAHRADITALRTWFQASFATL</sequence>
<gene>
    <name evidence="6" type="primary">gcvA_6</name>
    <name evidence="6" type="ORF">DSM25559_3668</name>
</gene>
<keyword evidence="4" id="KW-0804">Transcription</keyword>
<evidence type="ECO:0000313" key="7">
    <source>
        <dbReference type="Proteomes" id="UP000187891"/>
    </source>
</evidence>
<evidence type="ECO:0000256" key="3">
    <source>
        <dbReference type="ARBA" id="ARBA00023125"/>
    </source>
</evidence>
<keyword evidence="3" id="KW-0238">DNA-binding</keyword>
<reference evidence="7" key="1">
    <citation type="submission" date="2016-10" db="EMBL/GenBank/DDBJ databases">
        <authorList>
            <person name="Wibberg D."/>
        </authorList>
    </citation>
    <scope>NUCLEOTIDE SEQUENCE [LARGE SCALE GENOMIC DNA]</scope>
</reference>
<dbReference type="SUPFAM" id="SSF46785">
    <property type="entry name" value="Winged helix' DNA-binding domain"/>
    <property type="match status" value="1"/>
</dbReference>
<dbReference type="Proteomes" id="UP000187891">
    <property type="component" value="Unassembled WGS sequence"/>
</dbReference>
<evidence type="ECO:0000256" key="4">
    <source>
        <dbReference type="ARBA" id="ARBA00023163"/>
    </source>
</evidence>
<protein>
    <submittedName>
        <fullName evidence="6">Gcv operon activator</fullName>
    </submittedName>
</protein>
<dbReference type="InterPro" id="IPR036390">
    <property type="entry name" value="WH_DNA-bd_sf"/>
</dbReference>